<comment type="caution">
    <text evidence="4">The sequence shown here is derived from an EMBL/GenBank/DDBJ whole genome shotgun (WGS) entry which is preliminary data.</text>
</comment>
<dbReference type="RefSeq" id="WP_149102736.1">
    <property type="nucleotide sequence ID" value="NZ_VTFT01000001.1"/>
</dbReference>
<evidence type="ECO:0000259" key="3">
    <source>
        <dbReference type="PROSITE" id="PS50801"/>
    </source>
</evidence>
<dbReference type="EMBL" id="VTFT01000001">
    <property type="protein sequence ID" value="TYT26186.1"/>
    <property type="molecule type" value="Genomic_DNA"/>
</dbReference>
<gene>
    <name evidence="4" type="ORF">FZO89_07890</name>
</gene>
<dbReference type="NCBIfam" id="TIGR00377">
    <property type="entry name" value="ant_ant_sig"/>
    <property type="match status" value="1"/>
</dbReference>
<feature type="domain" description="STAS" evidence="3">
    <location>
        <begin position="14"/>
        <end position="115"/>
    </location>
</feature>
<dbReference type="GO" id="GO:0043856">
    <property type="term" value="F:anti-sigma factor antagonist activity"/>
    <property type="evidence" value="ECO:0007669"/>
    <property type="project" value="InterPro"/>
</dbReference>
<dbReference type="Proteomes" id="UP000324973">
    <property type="component" value="Unassembled WGS sequence"/>
</dbReference>
<proteinExistence type="inferred from homology"/>
<dbReference type="PANTHER" id="PTHR33495:SF2">
    <property type="entry name" value="ANTI-SIGMA FACTOR ANTAGONIST TM_1081-RELATED"/>
    <property type="match status" value="1"/>
</dbReference>
<dbReference type="AlphaFoldDB" id="A0A5D4XNF6"/>
<dbReference type="PROSITE" id="PS50801">
    <property type="entry name" value="STAS"/>
    <property type="match status" value="1"/>
</dbReference>
<evidence type="ECO:0000256" key="1">
    <source>
        <dbReference type="ARBA" id="ARBA00009013"/>
    </source>
</evidence>
<evidence type="ECO:0000313" key="4">
    <source>
        <dbReference type="EMBL" id="TYT26186.1"/>
    </source>
</evidence>
<keyword evidence="5" id="KW-1185">Reference proteome</keyword>
<dbReference type="InterPro" id="IPR003658">
    <property type="entry name" value="Anti-sigma_ant"/>
</dbReference>
<dbReference type="InterPro" id="IPR036513">
    <property type="entry name" value="STAS_dom_sf"/>
</dbReference>
<evidence type="ECO:0000256" key="2">
    <source>
        <dbReference type="RuleBase" id="RU003749"/>
    </source>
</evidence>
<dbReference type="OrthoDB" id="9808221at2"/>
<evidence type="ECO:0000313" key="5">
    <source>
        <dbReference type="Proteomes" id="UP000324973"/>
    </source>
</evidence>
<protein>
    <recommendedName>
        <fullName evidence="2">Anti-sigma factor antagonist</fullName>
    </recommendedName>
</protein>
<dbReference type="Pfam" id="PF01740">
    <property type="entry name" value="STAS"/>
    <property type="match status" value="1"/>
</dbReference>
<dbReference type="InterPro" id="IPR002645">
    <property type="entry name" value="STAS_dom"/>
</dbReference>
<name>A0A5D4XNF6_9GAMM</name>
<accession>A0A5D4XNF6</accession>
<dbReference type="Gene3D" id="3.30.750.24">
    <property type="entry name" value="STAS domain"/>
    <property type="match status" value="1"/>
</dbReference>
<organism evidence="4 5">
    <name type="scientific">Luteimonas viscosa</name>
    <dbReference type="NCBI Taxonomy" id="1132694"/>
    <lineage>
        <taxon>Bacteria</taxon>
        <taxon>Pseudomonadati</taxon>
        <taxon>Pseudomonadota</taxon>
        <taxon>Gammaproteobacteria</taxon>
        <taxon>Lysobacterales</taxon>
        <taxon>Lysobacteraceae</taxon>
        <taxon>Luteimonas</taxon>
    </lineage>
</organism>
<dbReference type="CDD" id="cd07043">
    <property type="entry name" value="STAS_anti-anti-sigma_factors"/>
    <property type="match status" value="1"/>
</dbReference>
<sequence length="129" mass="14059">MSTLNIRIDPARRDVQTVAVGGRLDTHTYLQLDEALAPLLEDPAILSLVLDLHGLEYISSAGVRSIFRARKALAGRAGRVLVVNPQPQIQKVFDLVKAVPLHEIFSSAAEADAYLDAMQRKVLDGDDDA</sequence>
<dbReference type="PANTHER" id="PTHR33495">
    <property type="entry name" value="ANTI-SIGMA FACTOR ANTAGONIST TM_1081-RELATED-RELATED"/>
    <property type="match status" value="1"/>
</dbReference>
<dbReference type="SUPFAM" id="SSF52091">
    <property type="entry name" value="SpoIIaa-like"/>
    <property type="match status" value="1"/>
</dbReference>
<reference evidence="4 5" key="1">
    <citation type="submission" date="2019-08" db="EMBL/GenBank/DDBJ databases">
        <title>Luteimonas viscosus sp. nov., isolated from soil of a sunflower field.</title>
        <authorList>
            <person name="Jianli Z."/>
            <person name="Ying Z."/>
        </authorList>
    </citation>
    <scope>NUCLEOTIDE SEQUENCE [LARGE SCALE GENOMIC DNA]</scope>
    <source>
        <strain evidence="4 5">XBU10</strain>
    </source>
</reference>
<comment type="similarity">
    <text evidence="1 2">Belongs to the anti-sigma-factor antagonist family.</text>
</comment>